<comment type="caution">
    <text evidence="2">The sequence shown here is derived from an EMBL/GenBank/DDBJ whole genome shotgun (WGS) entry which is preliminary data.</text>
</comment>
<dbReference type="EMBL" id="JACGWJ010000005">
    <property type="protein sequence ID" value="KAL0418896.1"/>
    <property type="molecule type" value="Genomic_DNA"/>
</dbReference>
<accession>A0AAW2UNT8</accession>
<reference evidence="2" key="2">
    <citation type="journal article" date="2024" name="Plant">
        <title>Genomic evolution and insights into agronomic trait innovations of Sesamum species.</title>
        <authorList>
            <person name="Miao H."/>
            <person name="Wang L."/>
            <person name="Qu L."/>
            <person name="Liu H."/>
            <person name="Sun Y."/>
            <person name="Le M."/>
            <person name="Wang Q."/>
            <person name="Wei S."/>
            <person name="Zheng Y."/>
            <person name="Lin W."/>
            <person name="Duan Y."/>
            <person name="Cao H."/>
            <person name="Xiong S."/>
            <person name="Wang X."/>
            <person name="Wei L."/>
            <person name="Li C."/>
            <person name="Ma Q."/>
            <person name="Ju M."/>
            <person name="Zhao R."/>
            <person name="Li G."/>
            <person name="Mu C."/>
            <person name="Tian Q."/>
            <person name="Mei H."/>
            <person name="Zhang T."/>
            <person name="Gao T."/>
            <person name="Zhang H."/>
        </authorList>
    </citation>
    <scope>NUCLEOTIDE SEQUENCE</scope>
    <source>
        <strain evidence="2">G02</strain>
    </source>
</reference>
<name>A0AAW2UNT8_SESRA</name>
<protein>
    <recommendedName>
        <fullName evidence="3">Reverse transcriptase Ty1/copia-type domain-containing protein</fullName>
    </recommendedName>
</protein>
<evidence type="ECO:0000256" key="1">
    <source>
        <dbReference type="SAM" id="MobiDB-lite"/>
    </source>
</evidence>
<gene>
    <name evidence="2" type="ORF">Sradi_1303100</name>
</gene>
<proteinExistence type="predicted"/>
<reference evidence="2" key="1">
    <citation type="submission" date="2020-06" db="EMBL/GenBank/DDBJ databases">
        <authorList>
            <person name="Li T."/>
            <person name="Hu X."/>
            <person name="Zhang T."/>
            <person name="Song X."/>
            <person name="Zhang H."/>
            <person name="Dai N."/>
            <person name="Sheng W."/>
            <person name="Hou X."/>
            <person name="Wei L."/>
        </authorList>
    </citation>
    <scope>NUCLEOTIDE SEQUENCE</scope>
    <source>
        <strain evidence="2">G02</strain>
        <tissue evidence="2">Leaf</tissue>
    </source>
</reference>
<evidence type="ECO:0008006" key="3">
    <source>
        <dbReference type="Google" id="ProtNLM"/>
    </source>
</evidence>
<feature type="compositionally biased region" description="Polar residues" evidence="1">
    <location>
        <begin position="56"/>
        <end position="78"/>
    </location>
</feature>
<organism evidence="2">
    <name type="scientific">Sesamum radiatum</name>
    <name type="common">Black benniseed</name>
    <dbReference type="NCBI Taxonomy" id="300843"/>
    <lineage>
        <taxon>Eukaryota</taxon>
        <taxon>Viridiplantae</taxon>
        <taxon>Streptophyta</taxon>
        <taxon>Embryophyta</taxon>
        <taxon>Tracheophyta</taxon>
        <taxon>Spermatophyta</taxon>
        <taxon>Magnoliopsida</taxon>
        <taxon>eudicotyledons</taxon>
        <taxon>Gunneridae</taxon>
        <taxon>Pentapetalae</taxon>
        <taxon>asterids</taxon>
        <taxon>lamiids</taxon>
        <taxon>Lamiales</taxon>
        <taxon>Pedaliaceae</taxon>
        <taxon>Sesamum</taxon>
    </lineage>
</organism>
<evidence type="ECO:0000313" key="2">
    <source>
        <dbReference type="EMBL" id="KAL0418896.1"/>
    </source>
</evidence>
<dbReference type="AlphaFoldDB" id="A0AAW2UNT8"/>
<feature type="region of interest" description="Disordered" evidence="1">
    <location>
        <begin position="56"/>
        <end position="87"/>
    </location>
</feature>
<sequence length="198" mass="22071">MSTYSASYPITIEIDEPQPFLSTNSASPPSPLNTPGNHAVCRILSYQKLMNLNHLSTNSASPPSPLNTPASNPSTQTPPIVPRNHAVKSPNKLRLNDYVYNRTLGTSHICSPKIFSATHIGFLASVSIVQEPQCFKHTRFDKNWILAMKQELNALERNGTSEFTTLPHGELAIRSKWIYKLKFNLNGSIDHYKTRLVA</sequence>